<dbReference type="PANTHER" id="PTHR11607:SF3">
    <property type="entry name" value="LYSOSOMAL ALPHA-MANNOSIDASE"/>
    <property type="match status" value="1"/>
</dbReference>
<protein>
    <submittedName>
        <fullName evidence="5">Lysosomal alpha-mannosidase-like</fullName>
    </submittedName>
</protein>
<dbReference type="SUPFAM" id="SSF88688">
    <property type="entry name" value="Families 57/38 glycoside transferase middle domain"/>
    <property type="match status" value="1"/>
</dbReference>
<dbReference type="Proteomes" id="UP000694865">
    <property type="component" value="Unplaced"/>
</dbReference>
<evidence type="ECO:0000313" key="5">
    <source>
        <dbReference type="RefSeq" id="XP_006819382.1"/>
    </source>
</evidence>
<dbReference type="Gene3D" id="3.20.110.10">
    <property type="entry name" value="Glycoside hydrolase 38, N terminal domain"/>
    <property type="match status" value="1"/>
</dbReference>
<keyword evidence="1" id="KW-0378">Hydrolase</keyword>
<evidence type="ECO:0000256" key="1">
    <source>
        <dbReference type="ARBA" id="ARBA00022801"/>
    </source>
</evidence>
<dbReference type="InterPro" id="IPR000602">
    <property type="entry name" value="Glyco_hydro_38_N"/>
</dbReference>
<dbReference type="InterPro" id="IPR028995">
    <property type="entry name" value="Glyco_hydro_57/38_cen_sf"/>
</dbReference>
<name>A0ABM0MH91_SACKO</name>
<organism evidence="4 5">
    <name type="scientific">Saccoglossus kowalevskii</name>
    <name type="common">Acorn worm</name>
    <dbReference type="NCBI Taxonomy" id="10224"/>
    <lineage>
        <taxon>Eukaryota</taxon>
        <taxon>Metazoa</taxon>
        <taxon>Hemichordata</taxon>
        <taxon>Enteropneusta</taxon>
        <taxon>Harrimaniidae</taxon>
        <taxon>Saccoglossus</taxon>
    </lineage>
</organism>
<dbReference type="GeneID" id="102805938"/>
<dbReference type="RefSeq" id="XP_006819382.1">
    <property type="nucleotide sequence ID" value="XM_006819319.1"/>
</dbReference>
<sequence length="208" mass="24472">MQKYTSHYSQMSFDGFFFARLDFADKDKRLKNKNMEEVWHGSSSLGADADLFYGALFHHYDAPEGFCFDMSCNDQPIQDDPNLFDYNVDQKVNDFLKFVRGQAKSFRTNHTILTMGSDFQYENANLWYKNLDKLIKYVNAKENETKVHVLYSTPSCYTYNVNKAGIKWSTKSDDFFPYANSPHSFWSGYFTSRPALKRYVRQSNNWLQ</sequence>
<evidence type="ECO:0000256" key="2">
    <source>
        <dbReference type="ARBA" id="ARBA00023295"/>
    </source>
</evidence>
<evidence type="ECO:0000259" key="3">
    <source>
        <dbReference type="Pfam" id="PF01074"/>
    </source>
</evidence>
<reference evidence="5" key="1">
    <citation type="submission" date="2025-08" db="UniProtKB">
        <authorList>
            <consortium name="RefSeq"/>
        </authorList>
    </citation>
    <scope>IDENTIFICATION</scope>
    <source>
        <tissue evidence="5">Testes</tissue>
    </source>
</reference>
<evidence type="ECO:0000313" key="4">
    <source>
        <dbReference type="Proteomes" id="UP000694865"/>
    </source>
</evidence>
<feature type="non-terminal residue" evidence="5">
    <location>
        <position position="208"/>
    </location>
</feature>
<dbReference type="SUPFAM" id="SSF88713">
    <property type="entry name" value="Glycoside hydrolase/deacetylase"/>
    <property type="match status" value="1"/>
</dbReference>
<accession>A0ABM0MH91</accession>
<dbReference type="PANTHER" id="PTHR11607">
    <property type="entry name" value="ALPHA-MANNOSIDASE"/>
    <property type="match status" value="1"/>
</dbReference>
<feature type="domain" description="Glycoside hydrolase family 38 N-terminal" evidence="3">
    <location>
        <begin position="8"/>
        <end position="179"/>
    </location>
</feature>
<dbReference type="Gene3D" id="1.20.1270.50">
    <property type="entry name" value="Glycoside hydrolase family 38, central domain"/>
    <property type="match status" value="1"/>
</dbReference>
<dbReference type="InterPro" id="IPR037094">
    <property type="entry name" value="Glyco_hydro_38_cen_sf"/>
</dbReference>
<gene>
    <name evidence="5" type="primary">LOC102805938</name>
</gene>
<dbReference type="Pfam" id="PF01074">
    <property type="entry name" value="Glyco_hydro_38N"/>
    <property type="match status" value="1"/>
</dbReference>
<proteinExistence type="predicted"/>
<dbReference type="InterPro" id="IPR011330">
    <property type="entry name" value="Glyco_hydro/deAcase_b/a-brl"/>
</dbReference>
<keyword evidence="2" id="KW-0326">Glycosidase</keyword>
<dbReference type="InterPro" id="IPR050843">
    <property type="entry name" value="Glycosyl_Hydrlase_38"/>
</dbReference>
<keyword evidence="4" id="KW-1185">Reference proteome</keyword>
<dbReference type="InterPro" id="IPR027291">
    <property type="entry name" value="Glyco_hydro_38_N_sf"/>
</dbReference>